<sequence length="174" mass="20024">LGCNKSFCAAYWQTQDVKPDSIHTMCNGESFKPIYQRTISMIPDSTHQNNRYEQAITKKCIEHSGKSVQAVISDWIVKFGKREIDRTKLPLSQAEIISPQSHLCNDCYSKLVGFLLYWFRVSMPKSDIPLEASDRQDCWYGHACRTQHHNLDHAEKRNHVCRPTRGNPNTPLTS</sequence>
<name>A0A0K9PNU1_ZOSMR</name>
<evidence type="ECO:0000256" key="1">
    <source>
        <dbReference type="ARBA" id="ARBA00004123"/>
    </source>
</evidence>
<evidence type="ECO:0000259" key="6">
    <source>
        <dbReference type="Pfam" id="PF17979"/>
    </source>
</evidence>
<keyword evidence="4" id="KW-0539">Nucleus</keyword>
<dbReference type="Pfam" id="PF17979">
    <property type="entry name" value="zf-CRD"/>
    <property type="match status" value="1"/>
</dbReference>
<protein>
    <submittedName>
        <fullName evidence="7">E3 ubiquitin-protein ligase CHFR</fullName>
    </submittedName>
</protein>
<reference evidence="8" key="1">
    <citation type="journal article" date="2016" name="Nature">
        <title>The genome of the seagrass Zostera marina reveals angiosperm adaptation to the sea.</title>
        <authorList>
            <person name="Olsen J.L."/>
            <person name="Rouze P."/>
            <person name="Verhelst B."/>
            <person name="Lin Y.-C."/>
            <person name="Bayer T."/>
            <person name="Collen J."/>
            <person name="Dattolo E."/>
            <person name="De Paoli E."/>
            <person name="Dittami S."/>
            <person name="Maumus F."/>
            <person name="Michel G."/>
            <person name="Kersting A."/>
            <person name="Lauritano C."/>
            <person name="Lohaus R."/>
            <person name="Toepel M."/>
            <person name="Tonon T."/>
            <person name="Vanneste K."/>
            <person name="Amirebrahimi M."/>
            <person name="Brakel J."/>
            <person name="Bostroem C."/>
            <person name="Chovatia M."/>
            <person name="Grimwood J."/>
            <person name="Jenkins J.W."/>
            <person name="Jueterbock A."/>
            <person name="Mraz A."/>
            <person name="Stam W.T."/>
            <person name="Tice H."/>
            <person name="Bornberg-Bauer E."/>
            <person name="Green P.J."/>
            <person name="Pearson G.A."/>
            <person name="Procaccini G."/>
            <person name="Duarte C.M."/>
            <person name="Schmutz J."/>
            <person name="Reusch T.B.H."/>
            <person name="Van de Peer Y."/>
        </authorList>
    </citation>
    <scope>NUCLEOTIDE SEQUENCE [LARGE SCALE GENOMIC DNA]</scope>
    <source>
        <strain evidence="8">cv. Finnish</strain>
    </source>
</reference>
<dbReference type="GO" id="GO:0016740">
    <property type="term" value="F:transferase activity"/>
    <property type="evidence" value="ECO:0007669"/>
    <property type="project" value="UniProtKB-KW"/>
</dbReference>
<feature type="domain" description="E3 ubiquitin-protein ligase CHFR cysteine rich" evidence="6">
    <location>
        <begin position="2"/>
        <end position="123"/>
    </location>
</feature>
<organism evidence="7 8">
    <name type="scientific">Zostera marina</name>
    <name type="common">Eelgrass</name>
    <dbReference type="NCBI Taxonomy" id="29655"/>
    <lineage>
        <taxon>Eukaryota</taxon>
        <taxon>Viridiplantae</taxon>
        <taxon>Streptophyta</taxon>
        <taxon>Embryophyta</taxon>
        <taxon>Tracheophyta</taxon>
        <taxon>Spermatophyta</taxon>
        <taxon>Magnoliopsida</taxon>
        <taxon>Liliopsida</taxon>
        <taxon>Zosteraceae</taxon>
        <taxon>Zostera</taxon>
    </lineage>
</organism>
<evidence type="ECO:0000256" key="2">
    <source>
        <dbReference type="ARBA" id="ARBA00022679"/>
    </source>
</evidence>
<comment type="caution">
    <text evidence="7">The sequence shown here is derived from an EMBL/GenBank/DDBJ whole genome shotgun (WGS) entry which is preliminary data.</text>
</comment>
<dbReference type="OrthoDB" id="1305878at2759"/>
<dbReference type="GO" id="GO:0005634">
    <property type="term" value="C:nucleus"/>
    <property type="evidence" value="ECO:0007669"/>
    <property type="project" value="UniProtKB-SubCell"/>
</dbReference>
<gene>
    <name evidence="7" type="ORF">ZOSMA_198G00080</name>
</gene>
<keyword evidence="8" id="KW-1185">Reference proteome</keyword>
<dbReference type="PANTHER" id="PTHR16079:SF4">
    <property type="entry name" value="E3 UBIQUITIN-PROTEIN LIGASE CHFR"/>
    <property type="match status" value="1"/>
</dbReference>
<evidence type="ECO:0000256" key="4">
    <source>
        <dbReference type="ARBA" id="ARBA00023242"/>
    </source>
</evidence>
<evidence type="ECO:0000313" key="8">
    <source>
        <dbReference type="Proteomes" id="UP000036987"/>
    </source>
</evidence>
<keyword evidence="3" id="KW-0833">Ubl conjugation pathway</keyword>
<keyword evidence="2" id="KW-0808">Transferase</keyword>
<comment type="subcellular location">
    <subcellularLocation>
        <location evidence="1">Nucleus</location>
    </subcellularLocation>
</comment>
<evidence type="ECO:0000256" key="3">
    <source>
        <dbReference type="ARBA" id="ARBA00022786"/>
    </source>
</evidence>
<dbReference type="Proteomes" id="UP000036987">
    <property type="component" value="Unassembled WGS sequence"/>
</dbReference>
<dbReference type="InterPro" id="IPR052256">
    <property type="entry name" value="E3_ubiquitin-ligase_CHFR"/>
</dbReference>
<accession>A0A0K9PNU1</accession>
<dbReference type="PANTHER" id="PTHR16079">
    <property type="entry name" value="UBIQUITIN LIGASE PROTEIN CHFR"/>
    <property type="match status" value="1"/>
</dbReference>
<proteinExistence type="predicted"/>
<dbReference type="EMBL" id="LFYR01000725">
    <property type="protein sequence ID" value="KMZ70609.1"/>
    <property type="molecule type" value="Genomic_DNA"/>
</dbReference>
<evidence type="ECO:0000313" key="7">
    <source>
        <dbReference type="EMBL" id="KMZ70609.1"/>
    </source>
</evidence>
<dbReference type="InterPro" id="IPR040909">
    <property type="entry name" value="CHFR_Znf-CRD"/>
</dbReference>
<feature type="non-terminal residue" evidence="7">
    <location>
        <position position="1"/>
    </location>
</feature>
<dbReference type="AlphaFoldDB" id="A0A0K9PNU1"/>
<keyword evidence="5" id="KW-0131">Cell cycle</keyword>
<evidence type="ECO:0000256" key="5">
    <source>
        <dbReference type="ARBA" id="ARBA00023306"/>
    </source>
</evidence>